<dbReference type="AlphaFoldDB" id="A0A158DR55"/>
<reference evidence="2" key="1">
    <citation type="submission" date="2016-01" db="EMBL/GenBank/DDBJ databases">
        <authorList>
            <person name="Peeters C."/>
        </authorList>
    </citation>
    <scope>NUCLEOTIDE SEQUENCE [LARGE SCALE GENOMIC DNA]</scope>
    <source>
        <strain evidence="2">LMG 29318</strain>
    </source>
</reference>
<dbReference type="Proteomes" id="UP000054870">
    <property type="component" value="Unassembled WGS sequence"/>
</dbReference>
<dbReference type="InterPro" id="IPR045608">
    <property type="entry name" value="Trypco2"/>
</dbReference>
<dbReference type="RefSeq" id="WP_143746665.1">
    <property type="nucleotide sequence ID" value="NZ_FCOF02000094.1"/>
</dbReference>
<keyword evidence="3" id="KW-1185">Reference proteome</keyword>
<evidence type="ECO:0000313" key="3">
    <source>
        <dbReference type="Proteomes" id="UP000054870"/>
    </source>
</evidence>
<evidence type="ECO:0000259" key="1">
    <source>
        <dbReference type="Pfam" id="PF19631"/>
    </source>
</evidence>
<dbReference type="EMBL" id="FCOF02000094">
    <property type="protein sequence ID" value="SAK97102.1"/>
    <property type="molecule type" value="Genomic_DNA"/>
</dbReference>
<comment type="caution">
    <text evidence="2">The sequence shown here is derived from an EMBL/GenBank/DDBJ whole genome shotgun (WGS) entry which is preliminary data.</text>
</comment>
<proteinExistence type="predicted"/>
<feature type="domain" description="Trypsin-co-occurring" evidence="1">
    <location>
        <begin position="5"/>
        <end position="77"/>
    </location>
</feature>
<sequence length="95" mass="10580">MKGHISIPDFIHQVKAELIEAQERRSGDPFYALGEVTLEVSFAVDFDANAKMKLYVVELGTDAKAQQVHKVSMKFMPLEGSSRIMITSPNPDCPQ</sequence>
<organism evidence="2 3">
    <name type="scientific">Caballeronia catudaia</name>
    <dbReference type="NCBI Taxonomy" id="1777136"/>
    <lineage>
        <taxon>Bacteria</taxon>
        <taxon>Pseudomonadati</taxon>
        <taxon>Pseudomonadota</taxon>
        <taxon>Betaproteobacteria</taxon>
        <taxon>Burkholderiales</taxon>
        <taxon>Burkholderiaceae</taxon>
        <taxon>Caballeronia</taxon>
    </lineage>
</organism>
<dbReference type="Pfam" id="PF19631">
    <property type="entry name" value="Trypco2"/>
    <property type="match status" value="1"/>
</dbReference>
<gene>
    <name evidence="2" type="ORF">AWB75_07079</name>
</gene>
<protein>
    <recommendedName>
        <fullName evidence="1">Trypsin-co-occurring domain-containing protein</fullName>
    </recommendedName>
</protein>
<accession>A0A158DR55</accession>
<name>A0A158DR55_9BURK</name>
<evidence type="ECO:0000313" key="2">
    <source>
        <dbReference type="EMBL" id="SAK97102.1"/>
    </source>
</evidence>